<dbReference type="Pfam" id="PF13520">
    <property type="entry name" value="AA_permease_2"/>
    <property type="match status" value="1"/>
</dbReference>
<dbReference type="InterPro" id="IPR053153">
    <property type="entry name" value="APC_K+_Transporter"/>
</dbReference>
<comment type="caution">
    <text evidence="6">The sequence shown here is derived from an EMBL/GenBank/DDBJ whole genome shotgun (WGS) entry which is preliminary data.</text>
</comment>
<keyword evidence="7" id="KW-1185">Reference proteome</keyword>
<feature type="transmembrane region" description="Helical" evidence="5">
    <location>
        <begin position="88"/>
        <end position="117"/>
    </location>
</feature>
<evidence type="ECO:0008006" key="8">
    <source>
        <dbReference type="Google" id="ProtNLM"/>
    </source>
</evidence>
<dbReference type="Gene3D" id="1.20.1740.10">
    <property type="entry name" value="Amino acid/polyamine transporter I"/>
    <property type="match status" value="1"/>
</dbReference>
<proteinExistence type="predicted"/>
<reference evidence="6 7" key="1">
    <citation type="submission" date="2019-10" db="EMBL/GenBank/DDBJ databases">
        <title>Nocardia macrotermitis sp. nov. and Nocardia aurantia sp. nov., isolated from the gut of fungus growing-termite Macrotermes natalensis.</title>
        <authorList>
            <person name="Benndorf R."/>
            <person name="Schwitalla J."/>
            <person name="Martin K."/>
            <person name="De Beer W."/>
            <person name="Kaster A.-K."/>
            <person name="Vollmers J."/>
            <person name="Poulsen M."/>
            <person name="Beemelmanns C."/>
        </authorList>
    </citation>
    <scope>NUCLEOTIDE SEQUENCE [LARGE SCALE GENOMIC DNA]</scope>
    <source>
        <strain evidence="6 7">RB56</strain>
    </source>
</reference>
<feature type="transmembrane region" description="Helical" evidence="5">
    <location>
        <begin position="445"/>
        <end position="464"/>
    </location>
</feature>
<dbReference type="InterPro" id="IPR002293">
    <property type="entry name" value="AA/rel_permease1"/>
</dbReference>
<evidence type="ECO:0000256" key="4">
    <source>
        <dbReference type="ARBA" id="ARBA00023136"/>
    </source>
</evidence>
<feature type="transmembrane region" description="Helical" evidence="5">
    <location>
        <begin position="470"/>
        <end position="486"/>
    </location>
</feature>
<feature type="transmembrane region" description="Helical" evidence="5">
    <location>
        <begin position="292"/>
        <end position="309"/>
    </location>
</feature>
<keyword evidence="4 5" id="KW-0472">Membrane</keyword>
<dbReference type="PANTHER" id="PTHR47704">
    <property type="entry name" value="POTASSIUM TRANSPORTER KIMA"/>
    <property type="match status" value="1"/>
</dbReference>
<feature type="transmembrane region" description="Helical" evidence="5">
    <location>
        <begin position="61"/>
        <end position="82"/>
    </location>
</feature>
<dbReference type="AlphaFoldDB" id="A0A7K0DUR6"/>
<accession>A0A7K0DUR6</accession>
<feature type="transmembrane region" description="Helical" evidence="5">
    <location>
        <begin position="411"/>
        <end position="433"/>
    </location>
</feature>
<feature type="transmembrane region" description="Helical" evidence="5">
    <location>
        <begin position="249"/>
        <end position="272"/>
    </location>
</feature>
<evidence type="ECO:0000256" key="1">
    <source>
        <dbReference type="ARBA" id="ARBA00004141"/>
    </source>
</evidence>
<comment type="subcellular location">
    <subcellularLocation>
        <location evidence="1">Membrane</location>
        <topology evidence="1">Multi-pass membrane protein</topology>
    </subcellularLocation>
</comment>
<feature type="transmembrane region" description="Helical" evidence="5">
    <location>
        <begin position="384"/>
        <end position="405"/>
    </location>
</feature>
<dbReference type="EMBL" id="WEGI01000009">
    <property type="protein sequence ID" value="MQY28564.1"/>
    <property type="molecule type" value="Genomic_DNA"/>
</dbReference>
<evidence type="ECO:0000256" key="5">
    <source>
        <dbReference type="SAM" id="Phobius"/>
    </source>
</evidence>
<protein>
    <recommendedName>
        <fullName evidence="8">Amino acid permease</fullName>
    </recommendedName>
</protein>
<dbReference type="PANTHER" id="PTHR47704:SF1">
    <property type="entry name" value="POTASSIUM TRANSPORTER KIMA"/>
    <property type="match status" value="1"/>
</dbReference>
<keyword evidence="2 5" id="KW-0812">Transmembrane</keyword>
<dbReference type="GO" id="GO:0022857">
    <property type="term" value="F:transmembrane transporter activity"/>
    <property type="evidence" value="ECO:0007669"/>
    <property type="project" value="InterPro"/>
</dbReference>
<name>A0A7K0DUR6_9NOCA</name>
<dbReference type="GO" id="GO:0016020">
    <property type="term" value="C:membrane"/>
    <property type="evidence" value="ECO:0007669"/>
    <property type="project" value="UniProtKB-SubCell"/>
</dbReference>
<sequence length="642" mass="67155">MSATTPQSAVTNRIGAGNVSVPGDSSRAALNGPVADKIAHYVQDLPIADRRLRRHQRGDEFRLTAFGGLAALSLDALTSVAYGPESIVLVLVTAGAAAVSWTLPVSIAIVVLLVVLVMSYSQVIAAHPDGGGAYAVAAKDLGSRASLLAAASLIVDYVLTVAVSLAAGAASLASVFPALAGHLPTMTLIGLAGLTAINLVGVAESARVLMGPTIVFVVAVLAVIVAGLSHSTPVAVIGTDLGPFSPTDGVGIVLLLRAFAAGCSSLTGVEAIANAVPAFRAPAVKRAQHTEIALGALLGLMLLGLAVLIRSHHTVPRGNVTVLAQLSAGAFGTGWAFYLTNLAVTLVLVLAANTSFGGLPVLLSLLAHDNRVPHLFGMRSERPVFRYGVAALAALAAVVLLIVRADTHRLLPVFAIGVFIGFTLSQTGLVRHWLRARSPGWRWRVALNGFGAVLTAVAGVVLLVEKFTEGAWLLLIIVPTLILLFTRTQSYYRWVAQQLGMGTIPPRPEPERATLVVVPVVAVSSMTARALETAMGMGAEVHAVAAEIDPASTKRLSARWKRWDPGVPLRVLPAPNRSLIATLVGYVRKQTGKGHRVTVLLVQIDTPHWWQRLLHNPRGPVLAAALRTRTSAVVATLTVHLH</sequence>
<feature type="transmembrane region" description="Helical" evidence="5">
    <location>
        <begin position="335"/>
        <end position="363"/>
    </location>
</feature>
<feature type="transmembrane region" description="Helical" evidence="5">
    <location>
        <begin position="179"/>
        <end position="201"/>
    </location>
</feature>
<dbReference type="Proteomes" id="UP000431401">
    <property type="component" value="Unassembled WGS sequence"/>
</dbReference>
<evidence type="ECO:0000313" key="6">
    <source>
        <dbReference type="EMBL" id="MQY28564.1"/>
    </source>
</evidence>
<organism evidence="6 7">
    <name type="scientific">Nocardia aurantia</name>
    <dbReference type="NCBI Taxonomy" id="2585199"/>
    <lineage>
        <taxon>Bacteria</taxon>
        <taxon>Bacillati</taxon>
        <taxon>Actinomycetota</taxon>
        <taxon>Actinomycetes</taxon>
        <taxon>Mycobacteriales</taxon>
        <taxon>Nocardiaceae</taxon>
        <taxon>Nocardia</taxon>
    </lineage>
</organism>
<feature type="transmembrane region" description="Helical" evidence="5">
    <location>
        <begin position="208"/>
        <end position="229"/>
    </location>
</feature>
<gene>
    <name evidence="6" type="ORF">NRB56_41480</name>
</gene>
<evidence type="ECO:0000313" key="7">
    <source>
        <dbReference type="Proteomes" id="UP000431401"/>
    </source>
</evidence>
<feature type="transmembrane region" description="Helical" evidence="5">
    <location>
        <begin position="147"/>
        <end position="173"/>
    </location>
</feature>
<evidence type="ECO:0000256" key="2">
    <source>
        <dbReference type="ARBA" id="ARBA00022692"/>
    </source>
</evidence>
<keyword evidence="3 5" id="KW-1133">Transmembrane helix</keyword>
<evidence type="ECO:0000256" key="3">
    <source>
        <dbReference type="ARBA" id="ARBA00022989"/>
    </source>
</evidence>